<protein>
    <submittedName>
        <fullName evidence="1">Uncharacterized protein</fullName>
    </submittedName>
</protein>
<dbReference type="AlphaFoldDB" id="A0A1H5X5H3"/>
<keyword evidence="2" id="KW-1185">Reference proteome</keyword>
<dbReference type="OrthoDB" id="3818951at2"/>
<organism evidence="1 2">
    <name type="scientific">Thermomonospora echinospora</name>
    <dbReference type="NCBI Taxonomy" id="1992"/>
    <lineage>
        <taxon>Bacteria</taxon>
        <taxon>Bacillati</taxon>
        <taxon>Actinomycetota</taxon>
        <taxon>Actinomycetes</taxon>
        <taxon>Streptosporangiales</taxon>
        <taxon>Thermomonosporaceae</taxon>
        <taxon>Thermomonospora</taxon>
    </lineage>
</organism>
<proteinExistence type="predicted"/>
<accession>A0A1H5X5H3</accession>
<evidence type="ECO:0000313" key="2">
    <source>
        <dbReference type="Proteomes" id="UP000236723"/>
    </source>
</evidence>
<dbReference type="EMBL" id="FNVO01000003">
    <property type="protein sequence ID" value="SEG06526.1"/>
    <property type="molecule type" value="Genomic_DNA"/>
</dbReference>
<reference evidence="2" key="1">
    <citation type="submission" date="2016-10" db="EMBL/GenBank/DDBJ databases">
        <authorList>
            <person name="Varghese N."/>
            <person name="Submissions S."/>
        </authorList>
    </citation>
    <scope>NUCLEOTIDE SEQUENCE [LARGE SCALE GENOMIC DNA]</scope>
    <source>
        <strain evidence="2">DSM 43163</strain>
    </source>
</reference>
<gene>
    <name evidence="1" type="ORF">SAMN04489712_10380</name>
</gene>
<dbReference type="Proteomes" id="UP000236723">
    <property type="component" value="Unassembled WGS sequence"/>
</dbReference>
<name>A0A1H5X5H3_9ACTN</name>
<sequence>MTQVDPQVLARARARITGPVAFPAAEPVPAGLTRVAAGERVWALPAWPDGATPAVLEEYQTLPMPLDRPGQARRVLAAALRCCWTRLDDAPWPGRAAALTDVLELYATTTRGDAELMRRWAVGDLRRLADTGWLLLDEEAGTVRPGPRTALWAEESLAPLRALLRRMPPPPGGSDE</sequence>
<dbReference type="RefSeq" id="WP_103937057.1">
    <property type="nucleotide sequence ID" value="NZ_FNVO01000003.1"/>
</dbReference>
<evidence type="ECO:0000313" key="1">
    <source>
        <dbReference type="EMBL" id="SEG06526.1"/>
    </source>
</evidence>